<evidence type="ECO:0000256" key="15">
    <source>
        <dbReference type="PROSITE-ProRule" id="PRU10141"/>
    </source>
</evidence>
<keyword evidence="20" id="KW-1185">Reference proteome</keyword>
<comment type="catalytic activity">
    <reaction evidence="13">
        <text>L-threonyl-[protein] + ATP = O-phospho-L-threonyl-[protein] + ADP + H(+)</text>
        <dbReference type="Rhea" id="RHEA:46608"/>
        <dbReference type="Rhea" id="RHEA-COMP:11060"/>
        <dbReference type="Rhea" id="RHEA-COMP:11605"/>
        <dbReference type="ChEBI" id="CHEBI:15378"/>
        <dbReference type="ChEBI" id="CHEBI:30013"/>
        <dbReference type="ChEBI" id="CHEBI:30616"/>
        <dbReference type="ChEBI" id="CHEBI:61977"/>
        <dbReference type="ChEBI" id="CHEBI:456216"/>
        <dbReference type="EC" id="2.7.11.1"/>
    </reaction>
</comment>
<reference evidence="19 20" key="1">
    <citation type="journal article" date="2006" name="Science">
        <title>The genome of black cottonwood, Populus trichocarpa (Torr. &amp; Gray).</title>
        <authorList>
            <person name="Tuskan G.A."/>
            <person name="Difazio S."/>
            <person name="Jansson S."/>
            <person name="Bohlmann J."/>
            <person name="Grigoriev I."/>
            <person name="Hellsten U."/>
            <person name="Putnam N."/>
            <person name="Ralph S."/>
            <person name="Rombauts S."/>
            <person name="Salamov A."/>
            <person name="Schein J."/>
            <person name="Sterck L."/>
            <person name="Aerts A."/>
            <person name="Bhalerao R.R."/>
            <person name="Bhalerao R.P."/>
            <person name="Blaudez D."/>
            <person name="Boerjan W."/>
            <person name="Brun A."/>
            <person name="Brunner A."/>
            <person name="Busov V."/>
            <person name="Campbell M."/>
            <person name="Carlson J."/>
            <person name="Chalot M."/>
            <person name="Chapman J."/>
            <person name="Chen G.L."/>
            <person name="Cooper D."/>
            <person name="Coutinho P.M."/>
            <person name="Couturier J."/>
            <person name="Covert S."/>
            <person name="Cronk Q."/>
            <person name="Cunningham R."/>
            <person name="Davis J."/>
            <person name="Degroeve S."/>
            <person name="Dejardin A."/>
            <person name="Depamphilis C."/>
            <person name="Detter J."/>
            <person name="Dirks B."/>
            <person name="Dubchak I."/>
            <person name="Duplessis S."/>
            <person name="Ehlting J."/>
            <person name="Ellis B."/>
            <person name="Gendler K."/>
            <person name="Goodstein D."/>
            <person name="Gribskov M."/>
            <person name="Grimwood J."/>
            <person name="Groover A."/>
            <person name="Gunter L."/>
            <person name="Hamberger B."/>
            <person name="Heinze B."/>
            <person name="Helariutta Y."/>
            <person name="Henrissat B."/>
            <person name="Holligan D."/>
            <person name="Holt R."/>
            <person name="Huang W."/>
            <person name="Islam-Faridi N."/>
            <person name="Jones S."/>
            <person name="Jones-Rhoades M."/>
            <person name="Jorgensen R."/>
            <person name="Joshi C."/>
            <person name="Kangasjarvi J."/>
            <person name="Karlsson J."/>
            <person name="Kelleher C."/>
            <person name="Kirkpatrick R."/>
            <person name="Kirst M."/>
            <person name="Kohler A."/>
            <person name="Kalluri U."/>
            <person name="Larimer F."/>
            <person name="Leebens-Mack J."/>
            <person name="Leple J.C."/>
            <person name="Locascio P."/>
            <person name="Lou Y."/>
            <person name="Lucas S."/>
            <person name="Martin F."/>
            <person name="Montanini B."/>
            <person name="Napoli C."/>
            <person name="Nelson D.R."/>
            <person name="Nelson C."/>
            <person name="Nieminen K."/>
            <person name="Nilsson O."/>
            <person name="Pereda V."/>
            <person name="Peter G."/>
            <person name="Philippe R."/>
            <person name="Pilate G."/>
            <person name="Poliakov A."/>
            <person name="Razumovskaya J."/>
            <person name="Richardson P."/>
            <person name="Rinaldi C."/>
            <person name="Ritland K."/>
            <person name="Rouze P."/>
            <person name="Ryaboy D."/>
            <person name="Schmutz J."/>
            <person name="Schrader J."/>
            <person name="Segerman B."/>
            <person name="Shin H."/>
            <person name="Siddiqui A."/>
            <person name="Sterky F."/>
            <person name="Terry A."/>
            <person name="Tsai C.J."/>
            <person name="Uberbacher E."/>
            <person name="Unneberg P."/>
            <person name="Vahala J."/>
            <person name="Wall K."/>
            <person name="Wessler S."/>
            <person name="Yang G."/>
            <person name="Yin T."/>
            <person name="Douglas C."/>
            <person name="Marra M."/>
            <person name="Sandberg G."/>
            <person name="Van de Peer Y."/>
            <person name="Rokhsar D."/>
        </authorList>
    </citation>
    <scope>NUCLEOTIDE SEQUENCE [LARGE SCALE GENOMIC DNA]</scope>
    <source>
        <strain evidence="20">cv. Nisqually</strain>
    </source>
</reference>
<evidence type="ECO:0000256" key="4">
    <source>
        <dbReference type="ARBA" id="ARBA00022679"/>
    </source>
</evidence>
<dbReference type="FunCoup" id="A0A3N7G7C7">
    <property type="interactions" value="839"/>
</dbReference>
<evidence type="ECO:0000256" key="12">
    <source>
        <dbReference type="ARBA" id="ARBA00023180"/>
    </source>
</evidence>
<keyword evidence="11 16" id="KW-0472">Membrane</keyword>
<evidence type="ECO:0000256" key="3">
    <source>
        <dbReference type="ARBA" id="ARBA00022527"/>
    </source>
</evidence>
<dbReference type="PROSITE" id="PS50011">
    <property type="entry name" value="PROTEIN_KINASE_DOM"/>
    <property type="match status" value="1"/>
</dbReference>
<dbReference type="InterPro" id="IPR011009">
    <property type="entry name" value="Kinase-like_dom_sf"/>
</dbReference>
<dbReference type="InParanoid" id="A0A3N7G7C7"/>
<evidence type="ECO:0000256" key="10">
    <source>
        <dbReference type="ARBA" id="ARBA00022989"/>
    </source>
</evidence>
<keyword evidence="6 17" id="KW-0732">Signal</keyword>
<dbReference type="InterPro" id="IPR032872">
    <property type="entry name" value="WAK_assoc_C"/>
</dbReference>
<comment type="subcellular location">
    <subcellularLocation>
        <location evidence="1">Membrane</location>
        <topology evidence="1">Single-pass type I membrane protein</topology>
    </subcellularLocation>
</comment>
<dbReference type="EMBL" id="CM009306">
    <property type="protein sequence ID" value="RQP02246.1"/>
    <property type="molecule type" value="Genomic_DNA"/>
</dbReference>
<gene>
    <name evidence="19" type="ORF">POPTR_017G117150</name>
</gene>
<name>A0A3N7G7C7_POPTR</name>
<evidence type="ECO:0000313" key="20">
    <source>
        <dbReference type="Proteomes" id="UP000006729"/>
    </source>
</evidence>
<evidence type="ECO:0000313" key="19">
    <source>
        <dbReference type="EMBL" id="RQP02246.1"/>
    </source>
</evidence>
<dbReference type="Pfam" id="PF14380">
    <property type="entry name" value="WAK_assoc"/>
    <property type="match status" value="1"/>
</dbReference>
<evidence type="ECO:0000256" key="8">
    <source>
        <dbReference type="ARBA" id="ARBA00022777"/>
    </source>
</evidence>
<dbReference type="GO" id="GO:0004674">
    <property type="term" value="F:protein serine/threonine kinase activity"/>
    <property type="evidence" value="ECO:0007669"/>
    <property type="project" value="UniProtKB-KW"/>
</dbReference>
<dbReference type="Pfam" id="PF00069">
    <property type="entry name" value="Pkinase"/>
    <property type="match status" value="1"/>
</dbReference>
<evidence type="ECO:0000259" key="18">
    <source>
        <dbReference type="PROSITE" id="PS50011"/>
    </source>
</evidence>
<dbReference type="GO" id="GO:0030247">
    <property type="term" value="F:polysaccharide binding"/>
    <property type="evidence" value="ECO:0007669"/>
    <property type="project" value="InterPro"/>
</dbReference>
<dbReference type="PROSITE" id="PS00107">
    <property type="entry name" value="PROTEIN_KINASE_ATP"/>
    <property type="match status" value="1"/>
</dbReference>
<sequence length="584" mass="64451">MNYPVFSLSPSPSVFVIVLLLFVQVPSSVSNSALFADCANKFVCGNISADFPFWGTGRPPACGIPELELKCEDNIAKMNISQVAYRVLDINQDDGILRIAREDYLVGLCPPQFVNSTFNPKVFESVEGYTNLTFIYGCMAAPTAMPVPGQFTCKINAVNYQIGYIQAGATGPGECYGSVFVPISITDLSPVVIMPDLEQSLKEGFEVRWKVNGEACRECNRSSGVCGIDSLTNQTTCYCPNQSSGSRTCALPGSTPNADPAIPAPGFSWSRRRLHIAIGISAAVAAMITFSVTTICLIRKKGSFSAVIAMIITPKNSQHVDSVETFMMDYHSLTPKRYSYSDIKKMTSSFANILGQGGFGNVYRGKLPEGRLVAVKVLKESKDDGEEFMNEVASISRTSHVNVVTLLGFCYERNKRALIYEFMPNGSLDSFISVKGSPHTNCRLEWKKLYEIAVGIARGLEYLHRGCNTRIVRFDIKPHNILLDDEFCPKISDFGLAKLCQSKVSKISMIGARGTVGYIAPEVFCRSFGGVTYKSGVYSYGMMVLEMVGQKTLIWDRWKPTRCISRIGFICILNQERFQHFMEV</sequence>
<evidence type="ECO:0000256" key="16">
    <source>
        <dbReference type="SAM" id="Phobius"/>
    </source>
</evidence>
<feature type="chain" id="PRO_5018299603" description="non-specific serine/threonine protein kinase" evidence="17">
    <location>
        <begin position="31"/>
        <end position="584"/>
    </location>
</feature>
<keyword evidence="12" id="KW-0325">Glycoprotein</keyword>
<evidence type="ECO:0000256" key="13">
    <source>
        <dbReference type="ARBA" id="ARBA00047899"/>
    </source>
</evidence>
<evidence type="ECO:0000256" key="5">
    <source>
        <dbReference type="ARBA" id="ARBA00022692"/>
    </source>
</evidence>
<dbReference type="Gene3D" id="1.10.510.10">
    <property type="entry name" value="Transferase(Phosphotransferase) domain 1"/>
    <property type="match status" value="1"/>
</dbReference>
<dbReference type="SMART" id="SM00220">
    <property type="entry name" value="S_TKc"/>
    <property type="match status" value="1"/>
</dbReference>
<dbReference type="GO" id="GO:0005524">
    <property type="term" value="F:ATP binding"/>
    <property type="evidence" value="ECO:0007669"/>
    <property type="project" value="UniProtKB-UniRule"/>
</dbReference>
<dbReference type="FunFam" id="1.10.510.10:FF:001023">
    <property type="entry name" value="Os07g0541700 protein"/>
    <property type="match status" value="1"/>
</dbReference>
<accession>A0A3N7G7C7</accession>
<organism evidence="19 20">
    <name type="scientific">Populus trichocarpa</name>
    <name type="common">Western balsam poplar</name>
    <name type="synonym">Populus balsamifera subsp. trichocarpa</name>
    <dbReference type="NCBI Taxonomy" id="3694"/>
    <lineage>
        <taxon>Eukaryota</taxon>
        <taxon>Viridiplantae</taxon>
        <taxon>Streptophyta</taxon>
        <taxon>Embryophyta</taxon>
        <taxon>Tracheophyta</taxon>
        <taxon>Spermatophyta</taxon>
        <taxon>Magnoliopsida</taxon>
        <taxon>eudicotyledons</taxon>
        <taxon>Gunneridae</taxon>
        <taxon>Pentapetalae</taxon>
        <taxon>rosids</taxon>
        <taxon>fabids</taxon>
        <taxon>Malpighiales</taxon>
        <taxon>Salicaceae</taxon>
        <taxon>Saliceae</taxon>
        <taxon>Populus</taxon>
    </lineage>
</organism>
<feature type="domain" description="Protein kinase" evidence="18">
    <location>
        <begin position="348"/>
        <end position="584"/>
    </location>
</feature>
<dbReference type="InterPro" id="IPR000719">
    <property type="entry name" value="Prot_kinase_dom"/>
</dbReference>
<evidence type="ECO:0000256" key="14">
    <source>
        <dbReference type="ARBA" id="ARBA00048679"/>
    </source>
</evidence>
<dbReference type="AlphaFoldDB" id="A0A3N7G7C7"/>
<dbReference type="FunFam" id="3.30.200.20:FF:000644">
    <property type="entry name" value="Suppressor of npr1-1 constitutive 4"/>
    <property type="match status" value="1"/>
</dbReference>
<evidence type="ECO:0000256" key="2">
    <source>
        <dbReference type="ARBA" id="ARBA00012513"/>
    </source>
</evidence>
<comment type="catalytic activity">
    <reaction evidence="14">
        <text>L-seryl-[protein] + ATP = O-phospho-L-seryl-[protein] + ADP + H(+)</text>
        <dbReference type="Rhea" id="RHEA:17989"/>
        <dbReference type="Rhea" id="RHEA-COMP:9863"/>
        <dbReference type="Rhea" id="RHEA-COMP:11604"/>
        <dbReference type="ChEBI" id="CHEBI:15378"/>
        <dbReference type="ChEBI" id="CHEBI:29999"/>
        <dbReference type="ChEBI" id="CHEBI:30616"/>
        <dbReference type="ChEBI" id="CHEBI:83421"/>
        <dbReference type="ChEBI" id="CHEBI:456216"/>
        <dbReference type="EC" id="2.7.11.1"/>
    </reaction>
</comment>
<dbReference type="Pfam" id="PF13947">
    <property type="entry name" value="GUB_WAK_bind"/>
    <property type="match status" value="1"/>
</dbReference>
<keyword evidence="4" id="KW-0808">Transferase</keyword>
<keyword evidence="8" id="KW-0418">Kinase</keyword>
<proteinExistence type="predicted"/>
<dbReference type="EC" id="2.7.11.1" evidence="2"/>
<feature type="binding site" evidence="15">
    <location>
        <position position="376"/>
    </location>
    <ligand>
        <name>ATP</name>
        <dbReference type="ChEBI" id="CHEBI:30616"/>
    </ligand>
</feature>
<keyword evidence="3" id="KW-0723">Serine/threonine-protein kinase</keyword>
<keyword evidence="7 15" id="KW-0547">Nucleotide-binding</keyword>
<dbReference type="SUPFAM" id="SSF56112">
    <property type="entry name" value="Protein kinase-like (PK-like)"/>
    <property type="match status" value="1"/>
</dbReference>
<evidence type="ECO:0000256" key="1">
    <source>
        <dbReference type="ARBA" id="ARBA00004479"/>
    </source>
</evidence>
<keyword evidence="5 16" id="KW-0812">Transmembrane</keyword>
<dbReference type="InterPro" id="IPR017441">
    <property type="entry name" value="Protein_kinase_ATP_BS"/>
</dbReference>
<keyword evidence="10 16" id="KW-1133">Transmembrane helix</keyword>
<evidence type="ECO:0000256" key="11">
    <source>
        <dbReference type="ARBA" id="ARBA00023136"/>
    </source>
</evidence>
<protein>
    <recommendedName>
        <fullName evidence="2">non-specific serine/threonine protein kinase</fullName>
        <ecNumber evidence="2">2.7.11.1</ecNumber>
    </recommendedName>
</protein>
<feature type="transmembrane region" description="Helical" evidence="16">
    <location>
        <begin position="274"/>
        <end position="298"/>
    </location>
</feature>
<feature type="signal peptide" evidence="17">
    <location>
        <begin position="1"/>
        <end position="30"/>
    </location>
</feature>
<dbReference type="Gene3D" id="3.30.200.20">
    <property type="entry name" value="Phosphorylase Kinase, domain 1"/>
    <property type="match status" value="1"/>
</dbReference>
<dbReference type="PANTHER" id="PTHR27009">
    <property type="entry name" value="RUST RESISTANCE KINASE LR10-RELATED"/>
    <property type="match status" value="1"/>
</dbReference>
<evidence type="ECO:0000256" key="6">
    <source>
        <dbReference type="ARBA" id="ARBA00022729"/>
    </source>
</evidence>
<dbReference type="InterPro" id="IPR045874">
    <property type="entry name" value="LRK10/LRL21-25-like"/>
</dbReference>
<dbReference type="InterPro" id="IPR025287">
    <property type="entry name" value="WAK_GUB"/>
</dbReference>
<keyword evidence="9 15" id="KW-0067">ATP-binding</keyword>
<evidence type="ECO:0000256" key="9">
    <source>
        <dbReference type="ARBA" id="ARBA00022840"/>
    </source>
</evidence>
<evidence type="ECO:0000256" key="7">
    <source>
        <dbReference type="ARBA" id="ARBA00022741"/>
    </source>
</evidence>
<dbReference type="GO" id="GO:0016020">
    <property type="term" value="C:membrane"/>
    <property type="evidence" value="ECO:0007669"/>
    <property type="project" value="UniProtKB-SubCell"/>
</dbReference>
<dbReference type="Proteomes" id="UP000006729">
    <property type="component" value="Chromosome 17"/>
</dbReference>
<evidence type="ECO:0000256" key="17">
    <source>
        <dbReference type="SAM" id="SignalP"/>
    </source>
</evidence>